<feature type="domain" description="G-protein coupled receptors family 1 profile" evidence="10">
    <location>
        <begin position="79"/>
        <end position="404"/>
    </location>
</feature>
<keyword evidence="7 8" id="KW-0807">Transducer</keyword>
<evidence type="ECO:0000313" key="12">
    <source>
        <dbReference type="Proteomes" id="UP000230750"/>
    </source>
</evidence>
<evidence type="ECO:0000256" key="4">
    <source>
        <dbReference type="ARBA" id="ARBA00023040"/>
    </source>
</evidence>
<feature type="transmembrane region" description="Helical" evidence="9">
    <location>
        <begin position="63"/>
        <end position="89"/>
    </location>
</feature>
<feature type="transmembrane region" description="Helical" evidence="9">
    <location>
        <begin position="346"/>
        <end position="367"/>
    </location>
</feature>
<keyword evidence="3 9" id="KW-1133">Transmembrane helix</keyword>
<proteinExistence type="inferred from homology"/>
<gene>
    <name evidence="11" type="ORF">BSL78_22377</name>
</gene>
<dbReference type="GO" id="GO:0005886">
    <property type="term" value="C:plasma membrane"/>
    <property type="evidence" value="ECO:0007669"/>
    <property type="project" value="TreeGrafter"/>
</dbReference>
<comment type="subcellular location">
    <subcellularLocation>
        <location evidence="1">Membrane</location>
        <topology evidence="1">Multi-pass membrane protein</topology>
    </subcellularLocation>
</comment>
<dbReference type="InterPro" id="IPR017452">
    <property type="entry name" value="GPCR_Rhodpsn_7TM"/>
</dbReference>
<organism evidence="11 12">
    <name type="scientific">Stichopus japonicus</name>
    <name type="common">Sea cucumber</name>
    <dbReference type="NCBI Taxonomy" id="307972"/>
    <lineage>
        <taxon>Eukaryota</taxon>
        <taxon>Metazoa</taxon>
        <taxon>Echinodermata</taxon>
        <taxon>Eleutherozoa</taxon>
        <taxon>Echinozoa</taxon>
        <taxon>Holothuroidea</taxon>
        <taxon>Aspidochirotacea</taxon>
        <taxon>Aspidochirotida</taxon>
        <taxon>Stichopodidae</taxon>
        <taxon>Apostichopus</taxon>
    </lineage>
</organism>
<keyword evidence="4 8" id="KW-0297">G-protein coupled receptor</keyword>
<name>A0A2G8JYJ2_STIJA</name>
<dbReference type="EMBL" id="MRZV01001085">
    <property type="protein sequence ID" value="PIK40779.1"/>
    <property type="molecule type" value="Genomic_DNA"/>
</dbReference>
<keyword evidence="12" id="KW-1185">Reference proteome</keyword>
<dbReference type="CDD" id="cd00637">
    <property type="entry name" value="7tm_classA_rhodopsin-like"/>
    <property type="match status" value="1"/>
</dbReference>
<dbReference type="PRINTS" id="PR00237">
    <property type="entry name" value="GPCRRHODOPSN"/>
</dbReference>
<comment type="caution">
    <text evidence="11">The sequence shown here is derived from an EMBL/GenBank/DDBJ whole genome shotgun (WGS) entry which is preliminary data.</text>
</comment>
<reference evidence="11 12" key="1">
    <citation type="journal article" date="2017" name="PLoS Biol.">
        <title>The sea cucumber genome provides insights into morphological evolution and visceral regeneration.</title>
        <authorList>
            <person name="Zhang X."/>
            <person name="Sun L."/>
            <person name="Yuan J."/>
            <person name="Sun Y."/>
            <person name="Gao Y."/>
            <person name="Zhang L."/>
            <person name="Li S."/>
            <person name="Dai H."/>
            <person name="Hamel J.F."/>
            <person name="Liu C."/>
            <person name="Yu Y."/>
            <person name="Liu S."/>
            <person name="Lin W."/>
            <person name="Guo K."/>
            <person name="Jin S."/>
            <person name="Xu P."/>
            <person name="Storey K.B."/>
            <person name="Huan P."/>
            <person name="Zhang T."/>
            <person name="Zhou Y."/>
            <person name="Zhang J."/>
            <person name="Lin C."/>
            <person name="Li X."/>
            <person name="Xing L."/>
            <person name="Huo D."/>
            <person name="Sun M."/>
            <person name="Wang L."/>
            <person name="Mercier A."/>
            <person name="Li F."/>
            <person name="Yang H."/>
            <person name="Xiang J."/>
        </authorList>
    </citation>
    <scope>NUCLEOTIDE SEQUENCE [LARGE SCALE GENOMIC DNA]</scope>
    <source>
        <strain evidence="11">Shaxun</strain>
        <tissue evidence="11">Muscle</tissue>
    </source>
</reference>
<keyword evidence="5 9" id="KW-0472">Membrane</keyword>
<sequence length="463" mass="51322">MGIVGRRYNFFNHLLPTKMEEVGGCDGDGYNASSSYSYSYSEVYSGSHFEGSSLKVGQTIVQVILIISLAIISIVGVVGNFLVILSLSIDSRKLGITSILLGSLAITDFIVTAWYVPMEIKFIISPVWRFGAVLCMFNGFLGVFVQSSSACMLLVISCERFLVILYPLASRTILTRRRTFILVGACWVVAAGLATFPASYKRVVIFFCEPVCTNAYHDKPAVRVFFYFYALVLLYLLPLGGMAISNTCVIRALIRSSRYTKKLQSMKSLEKGVKYSTTSRSNGEATITDKPIYRNKNGVDVTTDGKSTVDSMVTSGSDEDPFPPVAKAKKSKVKSRHSSVAQRQKVVVMLVSVILLYAVCWLPYFIFGMLHVLVGVNYGFGMIIFEAFAKILYSCNSALNPIVYGFMSKNFRQRIIHALSRLNFWSRRKGRSNSFGSAYTLSTRGSGVSQTARQTRYSVLPRA</sequence>
<dbReference type="OrthoDB" id="2132067at2759"/>
<dbReference type="SMART" id="SM01381">
    <property type="entry name" value="7TM_GPCR_Srsx"/>
    <property type="match status" value="1"/>
</dbReference>
<evidence type="ECO:0000256" key="6">
    <source>
        <dbReference type="ARBA" id="ARBA00023170"/>
    </source>
</evidence>
<dbReference type="Pfam" id="PF00001">
    <property type="entry name" value="7tm_1"/>
    <property type="match status" value="1"/>
</dbReference>
<comment type="similarity">
    <text evidence="8">Belongs to the G-protein coupled receptor 1 family.</text>
</comment>
<feature type="transmembrane region" description="Helical" evidence="9">
    <location>
        <begin position="180"/>
        <end position="200"/>
    </location>
</feature>
<evidence type="ECO:0000256" key="7">
    <source>
        <dbReference type="ARBA" id="ARBA00023224"/>
    </source>
</evidence>
<feature type="transmembrane region" description="Helical" evidence="9">
    <location>
        <begin position="387"/>
        <end position="407"/>
    </location>
</feature>
<feature type="transmembrane region" description="Helical" evidence="9">
    <location>
        <begin position="95"/>
        <end position="115"/>
    </location>
</feature>
<evidence type="ECO:0000256" key="9">
    <source>
        <dbReference type="SAM" id="Phobius"/>
    </source>
</evidence>
<dbReference type="STRING" id="307972.A0A2G8JYJ2"/>
<dbReference type="PANTHER" id="PTHR45695:SF22">
    <property type="entry name" value="G-PROTEIN COUPLED RECEPTORS FAMILY 1 PROFILE DOMAIN-CONTAINING PROTEIN"/>
    <property type="match status" value="1"/>
</dbReference>
<dbReference type="PROSITE" id="PS50262">
    <property type="entry name" value="G_PROTEIN_RECEP_F1_2"/>
    <property type="match status" value="1"/>
</dbReference>
<dbReference type="Proteomes" id="UP000230750">
    <property type="component" value="Unassembled WGS sequence"/>
</dbReference>
<protein>
    <submittedName>
        <fullName evidence="11">Putative tachykinin-like peptides receptor 86C</fullName>
    </submittedName>
</protein>
<dbReference type="AlphaFoldDB" id="A0A2G8JYJ2"/>
<keyword evidence="2 8" id="KW-0812">Transmembrane</keyword>
<feature type="transmembrane region" description="Helical" evidence="9">
    <location>
        <begin position="226"/>
        <end position="254"/>
    </location>
</feature>
<evidence type="ECO:0000256" key="2">
    <source>
        <dbReference type="ARBA" id="ARBA00022692"/>
    </source>
</evidence>
<evidence type="ECO:0000313" key="11">
    <source>
        <dbReference type="EMBL" id="PIK40779.1"/>
    </source>
</evidence>
<dbReference type="InterPro" id="IPR000276">
    <property type="entry name" value="GPCR_Rhodpsn"/>
</dbReference>
<dbReference type="PANTHER" id="PTHR45695">
    <property type="entry name" value="LEUCOKININ RECEPTOR-RELATED"/>
    <property type="match status" value="1"/>
</dbReference>
<dbReference type="GO" id="GO:0004930">
    <property type="term" value="F:G protein-coupled receptor activity"/>
    <property type="evidence" value="ECO:0007669"/>
    <property type="project" value="UniProtKB-KW"/>
</dbReference>
<dbReference type="SUPFAM" id="SSF81321">
    <property type="entry name" value="Family A G protein-coupled receptor-like"/>
    <property type="match status" value="1"/>
</dbReference>
<dbReference type="PROSITE" id="PS00237">
    <property type="entry name" value="G_PROTEIN_RECEP_F1_1"/>
    <property type="match status" value="1"/>
</dbReference>
<evidence type="ECO:0000256" key="8">
    <source>
        <dbReference type="RuleBase" id="RU000688"/>
    </source>
</evidence>
<evidence type="ECO:0000256" key="5">
    <source>
        <dbReference type="ARBA" id="ARBA00023136"/>
    </source>
</evidence>
<evidence type="ECO:0000259" key="10">
    <source>
        <dbReference type="PROSITE" id="PS50262"/>
    </source>
</evidence>
<keyword evidence="6 8" id="KW-0675">Receptor</keyword>
<evidence type="ECO:0000256" key="1">
    <source>
        <dbReference type="ARBA" id="ARBA00004141"/>
    </source>
</evidence>
<accession>A0A2G8JYJ2</accession>
<dbReference type="Gene3D" id="1.20.1070.10">
    <property type="entry name" value="Rhodopsin 7-helix transmembrane proteins"/>
    <property type="match status" value="1"/>
</dbReference>
<evidence type="ECO:0000256" key="3">
    <source>
        <dbReference type="ARBA" id="ARBA00022989"/>
    </source>
</evidence>